<feature type="compositionally biased region" description="Basic and acidic residues" evidence="1">
    <location>
        <begin position="455"/>
        <end position="488"/>
    </location>
</feature>
<feature type="compositionally biased region" description="Polar residues" evidence="1">
    <location>
        <begin position="535"/>
        <end position="554"/>
    </location>
</feature>
<feature type="region of interest" description="Disordered" evidence="1">
    <location>
        <begin position="455"/>
        <end position="520"/>
    </location>
</feature>
<dbReference type="Proteomes" id="UP000257200">
    <property type="component" value="Unplaced"/>
</dbReference>
<proteinExistence type="predicted"/>
<dbReference type="Ensembl" id="ENSAPOT00000002378.1">
    <property type="protein sequence ID" value="ENSAPOP00000008951.1"/>
    <property type="gene ID" value="ENSAPOG00000011455.1"/>
</dbReference>
<dbReference type="GO" id="GO:0045944">
    <property type="term" value="P:positive regulation of transcription by RNA polymerase II"/>
    <property type="evidence" value="ECO:0007669"/>
    <property type="project" value="TreeGrafter"/>
</dbReference>
<accession>A0A3Q1EUV6</accession>
<dbReference type="AlphaFoldDB" id="A0A3Q1EUV6"/>
<sequence>MHRGGDKDFQISARKMGTSLLFQLSAHERELDLVFLDHSYAKPWNAHPDASSARPTRTLFVTPRRQPEALDSDSVVDVETVTPTPVPLYDNQKALSVMKECERHVLFARTVAESPPPPDDWEEHINKAGWSVAQNKLFNKVLKALQAERLARLANENASNEPILRRIAVDKCARKVRHALASVNWDTKLTQWLHTTMIESLSLAMLAAYLDVLQTLKSKLPSLIDRMLLPSAKTGAPSAEALSLLLKRPWDPAVGVLSQNKPSKLPGSPLILIAPSSPTNPALSTSRRMRFWQSQLSCLGKVIPVHTHVNSGANIGVTQCLEHMLGTVRAKVMEVGGSSDDVVSLMEYLTAVVCLGFPLLTVNGPRGDVDDPLLDMKTPVLFVVGQNALQCSTEGMEEFREKLRADNSLVVVGGADDNLRINSAKMKSEGLTQTMVDRCVQDEIADFLSGVLTRAEGHGHGSGEMKDLDTEKKKRPRRELPFDMERGRPSSPALRDLSSVCSSPTSSPKPKTSGLSPAQKSSLITATQLLKTHMQRSGTVLTHKQAQVPVTSDQMEGLDRDELRSHGKRRQTPSPTPSKASKRTKIKVTILSQSESAGGAMSPAAHEVGVSGKPLTVTVGQTVAGAKELSGLLTGQRSGSLSEVSGALSPGSSSFNSVQPCMVSGSSTPVQVQAPAAAQAPSASSLLQGLSFSLQEIVTKAPNLSSTAAVCGKPQGPVLSSVGTSSSTLLRAVPVVTTGGVAKTTAIHQLLTNGGLAKLASSLPGLAHITNQTTGMSRTAKTRRPR</sequence>
<dbReference type="PANTHER" id="PTHR13136:SF16">
    <property type="entry name" value="KAT8 REGULATORY NSL COMPLEX SUBUNIT 3"/>
    <property type="match status" value="1"/>
</dbReference>
<feature type="region of interest" description="Disordered" evidence="1">
    <location>
        <begin position="535"/>
        <end position="585"/>
    </location>
</feature>
<evidence type="ECO:0000313" key="4">
    <source>
        <dbReference type="Proteomes" id="UP000257200"/>
    </source>
</evidence>
<organism evidence="3 4">
    <name type="scientific">Acanthochromis polyacanthus</name>
    <name type="common">spiny chromis</name>
    <dbReference type="NCBI Taxonomy" id="80966"/>
    <lineage>
        <taxon>Eukaryota</taxon>
        <taxon>Metazoa</taxon>
        <taxon>Chordata</taxon>
        <taxon>Craniata</taxon>
        <taxon>Vertebrata</taxon>
        <taxon>Euteleostomi</taxon>
        <taxon>Actinopterygii</taxon>
        <taxon>Neopterygii</taxon>
        <taxon>Teleostei</taxon>
        <taxon>Neoteleostei</taxon>
        <taxon>Acanthomorphata</taxon>
        <taxon>Ovalentaria</taxon>
        <taxon>Pomacentridae</taxon>
        <taxon>Acanthochromis</taxon>
    </lineage>
</organism>
<evidence type="ECO:0000313" key="3">
    <source>
        <dbReference type="Ensembl" id="ENSAPOP00000008951.1"/>
    </source>
</evidence>
<keyword evidence="4" id="KW-1185">Reference proteome</keyword>
<dbReference type="InterPro" id="IPR026555">
    <property type="entry name" value="NSL3/Tex30"/>
</dbReference>
<evidence type="ECO:0000259" key="2">
    <source>
        <dbReference type="Pfam" id="PF23154"/>
    </source>
</evidence>
<dbReference type="Pfam" id="PF23154">
    <property type="entry name" value="KANSL3_1st"/>
    <property type="match status" value="1"/>
</dbReference>
<feature type="compositionally biased region" description="Low complexity" evidence="1">
    <location>
        <begin position="497"/>
        <end position="517"/>
    </location>
</feature>
<protein>
    <submittedName>
        <fullName evidence="3">KAT8 regulatory NSL complex subunit 3</fullName>
    </submittedName>
</protein>
<evidence type="ECO:0000256" key="1">
    <source>
        <dbReference type="SAM" id="MobiDB-lite"/>
    </source>
</evidence>
<dbReference type="PANTHER" id="PTHR13136">
    <property type="entry name" value="TESTIS DEVELOPMENT PROTEIN PRTD"/>
    <property type="match status" value="1"/>
</dbReference>
<dbReference type="GeneTree" id="ENSGT00390000007636"/>
<feature type="domain" description="KANSL3 helical" evidence="2">
    <location>
        <begin position="92"/>
        <end position="228"/>
    </location>
</feature>
<dbReference type="InterPro" id="IPR056519">
    <property type="entry name" value="KANSL3_1st"/>
</dbReference>
<reference evidence="3" key="2">
    <citation type="submission" date="2025-09" db="UniProtKB">
        <authorList>
            <consortium name="Ensembl"/>
        </authorList>
    </citation>
    <scope>IDENTIFICATION</scope>
</reference>
<reference evidence="3" key="1">
    <citation type="submission" date="2025-08" db="UniProtKB">
        <authorList>
            <consortium name="Ensembl"/>
        </authorList>
    </citation>
    <scope>IDENTIFICATION</scope>
</reference>
<dbReference type="GO" id="GO:0044545">
    <property type="term" value="C:NSL complex"/>
    <property type="evidence" value="ECO:0007669"/>
    <property type="project" value="TreeGrafter"/>
</dbReference>
<name>A0A3Q1EUV6_9TELE</name>